<keyword evidence="2" id="KW-0732">Signal</keyword>
<dbReference type="Proteomes" id="UP000626220">
    <property type="component" value="Unassembled WGS sequence"/>
</dbReference>
<keyword evidence="1" id="KW-0812">Transmembrane</keyword>
<evidence type="ECO:0000313" key="4">
    <source>
        <dbReference type="Proteomes" id="UP000626220"/>
    </source>
</evidence>
<reference evidence="3" key="2">
    <citation type="submission" date="2020-09" db="EMBL/GenBank/DDBJ databases">
        <authorList>
            <person name="Sun Q."/>
            <person name="Kim S."/>
        </authorList>
    </citation>
    <scope>NUCLEOTIDE SEQUENCE</scope>
    <source>
        <strain evidence="3">KCTC 42650</strain>
    </source>
</reference>
<evidence type="ECO:0000313" key="3">
    <source>
        <dbReference type="EMBL" id="GHF73751.1"/>
    </source>
</evidence>
<evidence type="ECO:0000256" key="2">
    <source>
        <dbReference type="SAM" id="SignalP"/>
    </source>
</evidence>
<evidence type="ECO:0008006" key="5">
    <source>
        <dbReference type="Google" id="ProtNLM"/>
    </source>
</evidence>
<dbReference type="EMBL" id="BNCJ01000036">
    <property type="protein sequence ID" value="GHF73751.1"/>
    <property type="molecule type" value="Genomic_DNA"/>
</dbReference>
<comment type="caution">
    <text evidence="3">The sequence shown here is derived from an EMBL/GenBank/DDBJ whole genome shotgun (WGS) entry which is preliminary data.</text>
</comment>
<proteinExistence type="predicted"/>
<sequence>MGVSKVTISNLKVLAAAAALAVAGVAAEAAPLQFTLSGAASASFVFDSDPAQSDLLAIGGNYFKIAASGTFPNNTPVNTAILQFFDGESGGGFAMFEGGGGFKFNTFGPQIFGGSVNDPAFQTGTFSLGSYIGDRSGPYTLTITEISAVPLPASALLLMGGLLGLGALARRRGARA</sequence>
<gene>
    <name evidence="3" type="ORF">GCM10017056_50690</name>
</gene>
<evidence type="ECO:0000256" key="1">
    <source>
        <dbReference type="SAM" id="Phobius"/>
    </source>
</evidence>
<dbReference type="AlphaFoldDB" id="A0A8J3H3N2"/>
<dbReference type="InterPro" id="IPR022472">
    <property type="entry name" value="VPLPA-CTERM"/>
</dbReference>
<accession>A0A8J3H3N2</accession>
<feature type="transmembrane region" description="Helical" evidence="1">
    <location>
        <begin position="149"/>
        <end position="169"/>
    </location>
</feature>
<feature type="signal peptide" evidence="2">
    <location>
        <begin position="1"/>
        <end position="29"/>
    </location>
</feature>
<reference evidence="3" key="1">
    <citation type="journal article" date="2014" name="Int. J. Syst. Evol. Microbiol.">
        <title>Complete genome sequence of Corynebacterium casei LMG S-19264T (=DSM 44701T), isolated from a smear-ripened cheese.</title>
        <authorList>
            <consortium name="US DOE Joint Genome Institute (JGI-PGF)"/>
            <person name="Walter F."/>
            <person name="Albersmeier A."/>
            <person name="Kalinowski J."/>
            <person name="Ruckert C."/>
        </authorList>
    </citation>
    <scope>NUCLEOTIDE SEQUENCE</scope>
    <source>
        <strain evidence="3">KCTC 42650</strain>
    </source>
</reference>
<feature type="chain" id="PRO_5035275437" description="VPLPA-CTERM protein sorting domain-containing protein" evidence="2">
    <location>
        <begin position="30"/>
        <end position="176"/>
    </location>
</feature>
<keyword evidence="4" id="KW-1185">Reference proteome</keyword>
<protein>
    <recommendedName>
        <fullName evidence="5">VPLPA-CTERM protein sorting domain-containing protein</fullName>
    </recommendedName>
</protein>
<dbReference type="NCBIfam" id="TIGR03370">
    <property type="entry name" value="VPLPA-CTERM"/>
    <property type="match status" value="1"/>
</dbReference>
<keyword evidence="1" id="KW-0472">Membrane</keyword>
<name>A0A8J3H3N2_9RHOB</name>
<organism evidence="3 4">
    <name type="scientific">Seohaeicola zhoushanensis</name>
    <dbReference type="NCBI Taxonomy" id="1569283"/>
    <lineage>
        <taxon>Bacteria</taxon>
        <taxon>Pseudomonadati</taxon>
        <taxon>Pseudomonadota</taxon>
        <taxon>Alphaproteobacteria</taxon>
        <taxon>Rhodobacterales</taxon>
        <taxon>Roseobacteraceae</taxon>
        <taxon>Seohaeicola</taxon>
    </lineage>
</organism>
<keyword evidence="1" id="KW-1133">Transmembrane helix</keyword>